<reference evidence="1 2" key="1">
    <citation type="submission" date="2014-10" db="EMBL/GenBank/DDBJ databases">
        <title>Genome sequence of Micropolyspora internatus JCM3315.</title>
        <authorList>
            <person name="Shin S.-K."/>
            <person name="Yi H."/>
        </authorList>
    </citation>
    <scope>NUCLEOTIDE SEQUENCE [LARGE SCALE GENOMIC DNA]</scope>
    <source>
        <strain evidence="1 2">JCM 3315</strain>
    </source>
</reference>
<sequence length="57" mass="5817">MRLAVRFASRIPPSVTVTQRAGVAAVDESTTYQRVVSSAGTRASAPLLIGAQVGMGG</sequence>
<proteinExistence type="predicted"/>
<dbReference type="EMBL" id="JRZE01000006">
    <property type="protein sequence ID" value="KHF43417.1"/>
    <property type="molecule type" value="Genomic_DNA"/>
</dbReference>
<dbReference type="AlphaFoldDB" id="A0A837D6Y3"/>
<gene>
    <name evidence="1" type="ORF">MINT15_36190</name>
</gene>
<organism evidence="1 2">
    <name type="scientific">Saccharomonospora viridis</name>
    <dbReference type="NCBI Taxonomy" id="1852"/>
    <lineage>
        <taxon>Bacteria</taxon>
        <taxon>Bacillati</taxon>
        <taxon>Actinomycetota</taxon>
        <taxon>Actinomycetes</taxon>
        <taxon>Pseudonocardiales</taxon>
        <taxon>Pseudonocardiaceae</taxon>
        <taxon>Saccharomonospora</taxon>
    </lineage>
</organism>
<name>A0A837D6Y3_9PSEU</name>
<dbReference type="Proteomes" id="UP000030848">
    <property type="component" value="Unassembled WGS sequence"/>
</dbReference>
<protein>
    <submittedName>
        <fullName evidence="1">Uncharacterized protein</fullName>
    </submittedName>
</protein>
<accession>A0A837D6Y3</accession>
<evidence type="ECO:0000313" key="2">
    <source>
        <dbReference type="Proteomes" id="UP000030848"/>
    </source>
</evidence>
<comment type="caution">
    <text evidence="1">The sequence shown here is derived from an EMBL/GenBank/DDBJ whole genome shotgun (WGS) entry which is preliminary data.</text>
</comment>
<evidence type="ECO:0000313" key="1">
    <source>
        <dbReference type="EMBL" id="KHF43417.1"/>
    </source>
</evidence>